<dbReference type="CDD" id="cd23161">
    <property type="entry name" value="Prefoldin_6"/>
    <property type="match status" value="1"/>
</dbReference>
<gene>
    <name evidence="4" type="ORF">ALMOND_2B024124</name>
</gene>
<evidence type="ECO:0000256" key="2">
    <source>
        <dbReference type="ARBA" id="ARBA00023186"/>
    </source>
</evidence>
<dbReference type="Proteomes" id="UP000327085">
    <property type="component" value="Chromosome 3"/>
</dbReference>
<dbReference type="GO" id="GO:0005737">
    <property type="term" value="C:cytoplasm"/>
    <property type="evidence" value="ECO:0007669"/>
    <property type="project" value="TreeGrafter"/>
</dbReference>
<dbReference type="PANTHER" id="PTHR21431:SF0">
    <property type="entry name" value="PREFOLDIN SUBUNIT 6"/>
    <property type="match status" value="1"/>
</dbReference>
<organism evidence="4 5">
    <name type="scientific">Prunus dulcis</name>
    <name type="common">Almond</name>
    <name type="synonym">Amygdalus dulcis</name>
    <dbReference type="NCBI Taxonomy" id="3755"/>
    <lineage>
        <taxon>Eukaryota</taxon>
        <taxon>Viridiplantae</taxon>
        <taxon>Streptophyta</taxon>
        <taxon>Embryophyta</taxon>
        <taxon>Tracheophyta</taxon>
        <taxon>Spermatophyta</taxon>
        <taxon>Magnoliopsida</taxon>
        <taxon>eudicotyledons</taxon>
        <taxon>Gunneridae</taxon>
        <taxon>Pentapetalae</taxon>
        <taxon>rosids</taxon>
        <taxon>fabids</taxon>
        <taxon>Rosales</taxon>
        <taxon>Rosaceae</taxon>
        <taxon>Amygdaloideae</taxon>
        <taxon>Amygdaleae</taxon>
        <taxon>Prunus</taxon>
    </lineage>
</organism>
<dbReference type="OMA" id="VQTEFAQ"/>
<dbReference type="PANTHER" id="PTHR21431">
    <property type="entry name" value="PREFOLDIN SUBUNIT 6"/>
    <property type="match status" value="1"/>
</dbReference>
<name>A0A5E4FY46_PRUDU</name>
<dbReference type="GO" id="GO:0016272">
    <property type="term" value="C:prefoldin complex"/>
    <property type="evidence" value="ECO:0007669"/>
    <property type="project" value="InterPro"/>
</dbReference>
<dbReference type="InParanoid" id="A0A5E4FY46"/>
<keyword evidence="2" id="KW-0143">Chaperone</keyword>
<accession>A0A5E4FY46</accession>
<protein>
    <submittedName>
        <fullName evidence="4">PREDICTED: prefoldin</fullName>
    </submittedName>
</protein>
<evidence type="ECO:0000256" key="3">
    <source>
        <dbReference type="SAM" id="MobiDB-lite"/>
    </source>
</evidence>
<dbReference type="InterPro" id="IPR009053">
    <property type="entry name" value="Prefoldin"/>
</dbReference>
<comment type="similarity">
    <text evidence="1">Belongs to the prefoldin subunit beta family.</text>
</comment>
<feature type="region of interest" description="Disordered" evidence="3">
    <location>
        <begin position="116"/>
        <end position="139"/>
    </location>
</feature>
<proteinExistence type="inferred from homology"/>
<dbReference type="GO" id="GO:0006457">
    <property type="term" value="P:protein folding"/>
    <property type="evidence" value="ECO:0007669"/>
    <property type="project" value="InterPro"/>
</dbReference>
<reference evidence="5" key="1">
    <citation type="journal article" date="2020" name="Plant J.">
        <title>Transposons played a major role in the diversification between the closely related almond and peach genomes: results from the almond genome sequence.</title>
        <authorList>
            <person name="Alioto T."/>
            <person name="Alexiou K.G."/>
            <person name="Bardil A."/>
            <person name="Barteri F."/>
            <person name="Castanera R."/>
            <person name="Cruz F."/>
            <person name="Dhingra A."/>
            <person name="Duval H."/>
            <person name="Fernandez I Marti A."/>
            <person name="Frias L."/>
            <person name="Galan B."/>
            <person name="Garcia J.L."/>
            <person name="Howad W."/>
            <person name="Gomez-Garrido J."/>
            <person name="Gut M."/>
            <person name="Julca I."/>
            <person name="Morata J."/>
            <person name="Puigdomenech P."/>
            <person name="Ribeca P."/>
            <person name="Rubio Cabetas M.J."/>
            <person name="Vlasova A."/>
            <person name="Wirthensohn M."/>
            <person name="Garcia-Mas J."/>
            <person name="Gabaldon T."/>
            <person name="Casacuberta J.M."/>
            <person name="Arus P."/>
        </authorList>
    </citation>
    <scope>NUCLEOTIDE SEQUENCE [LARGE SCALE GENOMIC DNA]</scope>
    <source>
        <strain evidence="5">cv. Texas</strain>
    </source>
</reference>
<dbReference type="GO" id="GO:0009409">
    <property type="term" value="P:response to cold"/>
    <property type="evidence" value="ECO:0007669"/>
    <property type="project" value="UniProtKB-ARBA"/>
</dbReference>
<dbReference type="Gramene" id="VVA32288">
    <property type="protein sequence ID" value="VVA32288"/>
    <property type="gene ID" value="Prudul26B024124"/>
</dbReference>
<sequence length="139" mass="16281">MYILQQKQWRRRQLFESFSANWRPKLTISAKFRKANISKNHQVRKKYTIQLGENELVLKELDLLSEDANVFKLIGPVLVKQDLAEARANVRKRIEYISAELKRLDATLQDLEEKQNSKKETMLKLQQRAQSLQAGKAKA</sequence>
<dbReference type="Pfam" id="PF01920">
    <property type="entry name" value="Prefoldin_2"/>
    <property type="match status" value="1"/>
</dbReference>
<evidence type="ECO:0000313" key="5">
    <source>
        <dbReference type="Proteomes" id="UP000327085"/>
    </source>
</evidence>
<dbReference type="Gene3D" id="1.10.287.370">
    <property type="match status" value="1"/>
</dbReference>
<dbReference type="InterPro" id="IPR002777">
    <property type="entry name" value="PFD_beta-like"/>
</dbReference>
<evidence type="ECO:0000256" key="1">
    <source>
        <dbReference type="ARBA" id="ARBA00008045"/>
    </source>
</evidence>
<dbReference type="GO" id="GO:0051087">
    <property type="term" value="F:protein-folding chaperone binding"/>
    <property type="evidence" value="ECO:0007669"/>
    <property type="project" value="TreeGrafter"/>
</dbReference>
<dbReference type="FunFam" id="1.10.287.370:FF:000003">
    <property type="entry name" value="Prefoldin subunit 6"/>
    <property type="match status" value="1"/>
</dbReference>
<evidence type="ECO:0000313" key="4">
    <source>
        <dbReference type="EMBL" id="VVA32288.1"/>
    </source>
</evidence>
<dbReference type="GO" id="GO:0051131">
    <property type="term" value="P:chaperone-mediated protein complex assembly"/>
    <property type="evidence" value="ECO:0007669"/>
    <property type="project" value="TreeGrafter"/>
</dbReference>
<dbReference type="AlphaFoldDB" id="A0A5E4FY46"/>
<dbReference type="SUPFAM" id="SSF46579">
    <property type="entry name" value="Prefoldin"/>
    <property type="match status" value="1"/>
</dbReference>
<dbReference type="EMBL" id="CABIKO010000242">
    <property type="protein sequence ID" value="VVA32288.1"/>
    <property type="molecule type" value="Genomic_DNA"/>
</dbReference>
<dbReference type="GO" id="GO:0051082">
    <property type="term" value="F:unfolded protein binding"/>
    <property type="evidence" value="ECO:0007669"/>
    <property type="project" value="InterPro"/>
</dbReference>